<keyword evidence="1" id="KW-0812">Transmembrane</keyword>
<dbReference type="Proteomes" id="UP000245370">
    <property type="component" value="Unassembled WGS sequence"/>
</dbReference>
<accession>A0A2U2X0D7</accession>
<feature type="domain" description="Signal transduction histidine kinase internal region" evidence="2">
    <location>
        <begin position="729"/>
        <end position="808"/>
    </location>
</feature>
<dbReference type="Gene3D" id="3.30.565.10">
    <property type="entry name" value="Histidine kinase-like ATPase, C-terminal domain"/>
    <property type="match status" value="1"/>
</dbReference>
<dbReference type="InterPro" id="IPR050640">
    <property type="entry name" value="Bact_2-comp_sensor_kinase"/>
</dbReference>
<dbReference type="SUPFAM" id="SSF50998">
    <property type="entry name" value="Quinoprotein alcohol dehydrogenase-like"/>
    <property type="match status" value="1"/>
</dbReference>
<dbReference type="GO" id="GO:0000155">
    <property type="term" value="F:phosphorelay sensor kinase activity"/>
    <property type="evidence" value="ECO:0007669"/>
    <property type="project" value="InterPro"/>
</dbReference>
<dbReference type="Pfam" id="PF06580">
    <property type="entry name" value="His_kinase"/>
    <property type="match status" value="1"/>
</dbReference>
<dbReference type="PANTHER" id="PTHR34220">
    <property type="entry name" value="SENSOR HISTIDINE KINASE YPDA"/>
    <property type="match status" value="1"/>
</dbReference>
<feature type="transmembrane region" description="Helical" evidence="1">
    <location>
        <begin position="682"/>
        <end position="700"/>
    </location>
</feature>
<dbReference type="InterPro" id="IPR011047">
    <property type="entry name" value="Quinoprotein_ADH-like_sf"/>
</dbReference>
<evidence type="ECO:0000259" key="2">
    <source>
        <dbReference type="Pfam" id="PF06580"/>
    </source>
</evidence>
<evidence type="ECO:0000313" key="4">
    <source>
        <dbReference type="Proteomes" id="UP000245370"/>
    </source>
</evidence>
<evidence type="ECO:0000256" key="1">
    <source>
        <dbReference type="SAM" id="Phobius"/>
    </source>
</evidence>
<comment type="caution">
    <text evidence="3">The sequence shown here is derived from an EMBL/GenBank/DDBJ whole genome shotgun (WGS) entry which is preliminary data.</text>
</comment>
<dbReference type="GO" id="GO:0016020">
    <property type="term" value="C:membrane"/>
    <property type="evidence" value="ECO:0007669"/>
    <property type="project" value="InterPro"/>
</dbReference>
<dbReference type="RefSeq" id="WP_109360789.1">
    <property type="nucleotide sequence ID" value="NZ_QFRJ01000021.1"/>
</dbReference>
<dbReference type="AlphaFoldDB" id="A0A2U2X0D7"/>
<name>A0A2U2X0D7_9FLAO</name>
<sequence length="931" mass="108048">MFKHYIIAFITFLLCFPLFSQENEPMTIPIDYEHFGTVYDIVEYKAKNEILIASEKGLFRYTGKVLSPLHSESEETFHKIYLQKEKVYALSFNNSIYRLKNDSLLFIKHFEENIKDLIVIEDSIFVTTPNSLFVGQKDKFTKIDIGTDFYHHGFIKTKGAYFLIRQSSTTTDFYNLEKKSKTATSFKKTIHKVFTTEKNNYLVSDNIVYEFDQKSSQINMRFDLPIRLLNVKLYDIKIHETGLITIGHNDGLSLWNPKQQKWQHYYRGTPIHAVSFDQFENIWLGTKYEGVLQIPSIHILQNDISSILQWKEKIVTSYLTNDYLFLGTNLGSLISWDIAQGIKKVIHLSKNGEVQSIVGKDDLLYVYCDQLFKIDLTTHTVIESENVHSTKAIFVDDELFVATSEDFQNLTKAIKIDKGIWHNSIHYSSEEDLFYLGTKTGLKIVNRNDFSVVTTVEKERNITEVLRLKKALYMFDFNGEAVGLRSGKTAQLPISNIRNVTQINGEEALCYNKSEVVLFNAKLNQGRKINFISTLTKGKDIVNISKSKTDLYITTLNKVYIIQNYSEFLYKTTPENIALIINGKNGKTISETINLSYKNKGIELFLKSNKDLSFFTHYDLFYTIGEQEEEWTKISPNQQNAFQFNLAFVPEGNSVLLFMLKNNDVNQKYSVKTYVNSPFYKSYWFILIIFLSITFLLIIIQKRRLNLMKKENLKRIQEERLKTRLFKSELTAIRSQMNPHFVFNTLSSIQLKIAKKETSAAFKMVQKFSSLMRGILNYSQKELISLKQELDILNNYLELERNRFEEELIIEMNINEEMDLEDFRIPSLITQPIAENSIHHGLKHKHGEKKISITLHKIDDLSYSLEIIDNGIGIEKANQINAENKKPESFAMKAIRKRISYINSLNEISVDLEIASSDQGTKTTIKVIEYD</sequence>
<dbReference type="InterPro" id="IPR036890">
    <property type="entry name" value="HATPase_C_sf"/>
</dbReference>
<dbReference type="Gene3D" id="2.130.10.10">
    <property type="entry name" value="YVTN repeat-like/Quinoprotein amine dehydrogenase"/>
    <property type="match status" value="1"/>
</dbReference>
<gene>
    <name evidence="3" type="ORF">DIT68_15750</name>
</gene>
<protein>
    <recommendedName>
        <fullName evidence="2">Signal transduction histidine kinase internal region domain-containing protein</fullName>
    </recommendedName>
</protein>
<proteinExistence type="predicted"/>
<keyword evidence="4" id="KW-1185">Reference proteome</keyword>
<dbReference type="SUPFAM" id="SSF55874">
    <property type="entry name" value="ATPase domain of HSP90 chaperone/DNA topoisomerase II/histidine kinase"/>
    <property type="match status" value="1"/>
</dbReference>
<evidence type="ECO:0000313" key="3">
    <source>
        <dbReference type="EMBL" id="PWH81248.1"/>
    </source>
</evidence>
<dbReference type="PANTHER" id="PTHR34220:SF7">
    <property type="entry name" value="SENSOR HISTIDINE KINASE YPDA"/>
    <property type="match status" value="1"/>
</dbReference>
<dbReference type="InterPro" id="IPR010559">
    <property type="entry name" value="Sig_transdc_His_kin_internal"/>
</dbReference>
<keyword evidence="1" id="KW-1133">Transmembrane helix</keyword>
<dbReference type="OrthoDB" id="9809670at2"/>
<keyword evidence="1" id="KW-0472">Membrane</keyword>
<dbReference type="InterPro" id="IPR015943">
    <property type="entry name" value="WD40/YVTN_repeat-like_dom_sf"/>
</dbReference>
<reference evidence="3 4" key="2">
    <citation type="submission" date="2018-05" db="EMBL/GenBank/DDBJ databases">
        <authorList>
            <person name="Lanie J.A."/>
            <person name="Ng W.-L."/>
            <person name="Kazmierczak K.M."/>
            <person name="Andrzejewski T.M."/>
            <person name="Davidsen T.M."/>
            <person name="Wayne K.J."/>
            <person name="Tettelin H."/>
            <person name="Glass J.I."/>
            <person name="Rusch D."/>
            <person name="Podicherti R."/>
            <person name="Tsui H.-C.T."/>
            <person name="Winkler M.E."/>
        </authorList>
    </citation>
    <scope>NUCLEOTIDE SEQUENCE [LARGE SCALE GENOMIC DNA]</scope>
    <source>
        <strain evidence="3 4">C305</strain>
    </source>
</reference>
<organism evidence="3 4">
    <name type="scientific">Brumimicrobium oceani</name>
    <dbReference type="NCBI Taxonomy" id="2100725"/>
    <lineage>
        <taxon>Bacteria</taxon>
        <taxon>Pseudomonadati</taxon>
        <taxon>Bacteroidota</taxon>
        <taxon>Flavobacteriia</taxon>
        <taxon>Flavobacteriales</taxon>
        <taxon>Crocinitomicaceae</taxon>
        <taxon>Brumimicrobium</taxon>
    </lineage>
</organism>
<dbReference type="EMBL" id="QFRJ01000021">
    <property type="protein sequence ID" value="PWH81248.1"/>
    <property type="molecule type" value="Genomic_DNA"/>
</dbReference>
<reference evidence="3 4" key="1">
    <citation type="submission" date="2018-05" db="EMBL/GenBank/DDBJ databases">
        <title>Brumimicrobium oceani sp. nov., isolated from coastal sediment.</title>
        <authorList>
            <person name="Kou Y."/>
        </authorList>
    </citation>
    <scope>NUCLEOTIDE SEQUENCE [LARGE SCALE GENOMIC DNA]</scope>
    <source>
        <strain evidence="3 4">C305</strain>
    </source>
</reference>